<feature type="transmembrane region" description="Helical" evidence="7">
    <location>
        <begin position="367"/>
        <end position="390"/>
    </location>
</feature>
<dbReference type="PANTHER" id="PTHR43549:SF2">
    <property type="entry name" value="MULTIDRUG RESISTANCE PROTEIN NORM-RELATED"/>
    <property type="match status" value="1"/>
</dbReference>
<keyword evidence="4 7" id="KW-0812">Transmembrane</keyword>
<evidence type="ECO:0000256" key="6">
    <source>
        <dbReference type="ARBA" id="ARBA00023136"/>
    </source>
</evidence>
<feature type="transmembrane region" description="Helical" evidence="7">
    <location>
        <begin position="99"/>
        <end position="121"/>
    </location>
</feature>
<dbReference type="PIRSF" id="PIRSF006603">
    <property type="entry name" value="DinF"/>
    <property type="match status" value="1"/>
</dbReference>
<organism evidence="8 9">
    <name type="scientific">Methanocalculus taiwanensis</name>
    <dbReference type="NCBI Taxonomy" id="106207"/>
    <lineage>
        <taxon>Archaea</taxon>
        <taxon>Methanobacteriati</taxon>
        <taxon>Methanobacteriota</taxon>
        <taxon>Stenosarchaea group</taxon>
        <taxon>Methanomicrobia</taxon>
        <taxon>Methanomicrobiales</taxon>
        <taxon>Methanocalculaceae</taxon>
        <taxon>Methanocalculus</taxon>
    </lineage>
</organism>
<evidence type="ECO:0000313" key="8">
    <source>
        <dbReference type="EMBL" id="MCQ1537523.1"/>
    </source>
</evidence>
<feature type="transmembrane region" description="Helical" evidence="7">
    <location>
        <begin position="247"/>
        <end position="269"/>
    </location>
</feature>
<reference evidence="8 9" key="1">
    <citation type="submission" date="2019-08" db="EMBL/GenBank/DDBJ databases">
        <authorList>
            <person name="Chen S.-C."/>
            <person name="Lai M.-C."/>
            <person name="You Y.-T."/>
        </authorList>
    </citation>
    <scope>NUCLEOTIDE SEQUENCE [LARGE SCALE GENOMIC DNA]</scope>
    <source>
        <strain evidence="8 9">P2F9704a</strain>
    </source>
</reference>
<keyword evidence="2" id="KW-0813">Transport</keyword>
<dbReference type="Proteomes" id="UP001524383">
    <property type="component" value="Unassembled WGS sequence"/>
</dbReference>
<proteinExistence type="predicted"/>
<feature type="transmembrane region" description="Helical" evidence="7">
    <location>
        <begin position="289"/>
        <end position="312"/>
    </location>
</feature>
<evidence type="ECO:0000256" key="2">
    <source>
        <dbReference type="ARBA" id="ARBA00022448"/>
    </source>
</evidence>
<keyword evidence="3" id="KW-1003">Cell membrane</keyword>
<keyword evidence="9" id="KW-1185">Reference proteome</keyword>
<dbReference type="GO" id="GO:0005886">
    <property type="term" value="C:plasma membrane"/>
    <property type="evidence" value="ECO:0007669"/>
    <property type="project" value="UniProtKB-SubCell"/>
</dbReference>
<gene>
    <name evidence="8" type="ORF">FTO68_00745</name>
</gene>
<dbReference type="Pfam" id="PF01554">
    <property type="entry name" value="MatE"/>
    <property type="match status" value="2"/>
</dbReference>
<dbReference type="InterPro" id="IPR048279">
    <property type="entry name" value="MdtK-like"/>
</dbReference>
<dbReference type="CDD" id="cd13147">
    <property type="entry name" value="MATE_MJ0709_like"/>
    <property type="match status" value="1"/>
</dbReference>
<dbReference type="RefSeq" id="WP_255331431.1">
    <property type="nucleotide sequence ID" value="NZ_VOTZ01000001.1"/>
</dbReference>
<sequence>MNPTDQPSHRGVSILTGDPKKAIIALSIPVIIAMLLQSIYNLVDAIWVAGLGGDALAAVGFVTPLFLILVGLGNGLGAGVSSAISRRIGSGDRKGADQAAMQGIGLILIISAAITPILVFFAEPMALLLGAGDATPLTAEYARIVFTGTPLLLFASISYAIFNAEGSTKKTMYAMGASALINCILDPILIYPMGLGVAGAAWATLISIVIVSALILYWLFVERSTYVTLNVSEIRPRREISSDIIKVGIPGSLQFVMMSGVAILINAILVTTTGTDAVAIYTAGWRVVLFAIIPLIGISIAMISIAGASYGARDYSKLRSVHGIALRYGVLISLTLTAATWLLAPYLAVIFTYSAESAHMAPGITAFLRTICWFFPFVPAGMFSSAIFQGTGRGLSALILEFFRNIVFITLFILLLGISLSYGEIGVWWGVVAGNTCGGLFALFWAHRYISGLIRYQ</sequence>
<dbReference type="InterPro" id="IPR002528">
    <property type="entry name" value="MATE_fam"/>
</dbReference>
<feature type="transmembrane region" description="Helical" evidence="7">
    <location>
        <begin position="200"/>
        <end position="220"/>
    </location>
</feature>
<accession>A0ABD4TET7</accession>
<feature type="transmembrane region" description="Helical" evidence="7">
    <location>
        <begin position="23"/>
        <end position="43"/>
    </location>
</feature>
<evidence type="ECO:0000256" key="1">
    <source>
        <dbReference type="ARBA" id="ARBA00004651"/>
    </source>
</evidence>
<keyword evidence="5 7" id="KW-1133">Transmembrane helix</keyword>
<feature type="transmembrane region" description="Helical" evidence="7">
    <location>
        <begin position="141"/>
        <end position="162"/>
    </location>
</feature>
<feature type="transmembrane region" description="Helical" evidence="7">
    <location>
        <begin position="55"/>
        <end position="78"/>
    </location>
</feature>
<name>A0ABD4TET7_9EURY</name>
<protein>
    <submittedName>
        <fullName evidence="8">MATE family efflux transporter</fullName>
    </submittedName>
</protein>
<dbReference type="AlphaFoldDB" id="A0ABD4TET7"/>
<dbReference type="InterPro" id="IPR052031">
    <property type="entry name" value="Membrane_Transporter-Flippase"/>
</dbReference>
<feature type="transmembrane region" description="Helical" evidence="7">
    <location>
        <begin position="174"/>
        <end position="194"/>
    </location>
</feature>
<dbReference type="PANTHER" id="PTHR43549">
    <property type="entry name" value="MULTIDRUG RESISTANCE PROTEIN YPNP-RELATED"/>
    <property type="match status" value="1"/>
</dbReference>
<evidence type="ECO:0000256" key="7">
    <source>
        <dbReference type="SAM" id="Phobius"/>
    </source>
</evidence>
<evidence type="ECO:0000256" key="4">
    <source>
        <dbReference type="ARBA" id="ARBA00022692"/>
    </source>
</evidence>
<keyword evidence="6 7" id="KW-0472">Membrane</keyword>
<evidence type="ECO:0000256" key="5">
    <source>
        <dbReference type="ARBA" id="ARBA00022989"/>
    </source>
</evidence>
<dbReference type="NCBIfam" id="TIGR00797">
    <property type="entry name" value="matE"/>
    <property type="match status" value="1"/>
</dbReference>
<evidence type="ECO:0000313" key="9">
    <source>
        <dbReference type="Proteomes" id="UP001524383"/>
    </source>
</evidence>
<comment type="caution">
    <text evidence="8">The sequence shown here is derived from an EMBL/GenBank/DDBJ whole genome shotgun (WGS) entry which is preliminary data.</text>
</comment>
<feature type="transmembrane region" description="Helical" evidence="7">
    <location>
        <begin position="324"/>
        <end position="347"/>
    </location>
</feature>
<feature type="transmembrane region" description="Helical" evidence="7">
    <location>
        <begin position="428"/>
        <end position="446"/>
    </location>
</feature>
<feature type="transmembrane region" description="Helical" evidence="7">
    <location>
        <begin position="402"/>
        <end position="422"/>
    </location>
</feature>
<evidence type="ECO:0000256" key="3">
    <source>
        <dbReference type="ARBA" id="ARBA00022475"/>
    </source>
</evidence>
<dbReference type="EMBL" id="VOTZ01000001">
    <property type="protein sequence ID" value="MCQ1537523.1"/>
    <property type="molecule type" value="Genomic_DNA"/>
</dbReference>
<comment type="subcellular location">
    <subcellularLocation>
        <location evidence="1">Cell membrane</location>
        <topology evidence="1">Multi-pass membrane protein</topology>
    </subcellularLocation>
</comment>